<dbReference type="InterPro" id="IPR045197">
    <property type="entry name" value="NUP210-like"/>
</dbReference>
<dbReference type="SUPFAM" id="SSF49373">
    <property type="entry name" value="Invasin/intimin cell-adhesion fragments"/>
    <property type="match status" value="3"/>
</dbReference>
<feature type="domain" description="BIG2" evidence="1">
    <location>
        <begin position="146"/>
        <end position="223"/>
    </location>
</feature>
<gene>
    <name evidence="2" type="ORF">EWE74_20745</name>
</gene>
<dbReference type="SMART" id="SM00635">
    <property type="entry name" value="BID_2"/>
    <property type="match status" value="3"/>
</dbReference>
<evidence type="ECO:0000313" key="2">
    <source>
        <dbReference type="EMBL" id="RZF57455.1"/>
    </source>
</evidence>
<evidence type="ECO:0000259" key="1">
    <source>
        <dbReference type="SMART" id="SM00635"/>
    </source>
</evidence>
<sequence length="487" mass="52808">MDMPGRKAFQRKYSDMKRLKSNKKSKLLQLVAVATLLLGVILACSKKEWNQIAEEHVLVNTVSITPNGTIPLLIGRDTTLELSYQPSEVTNDKLIWYSSDESVATVDQSGKVTAVAVGTATITVESTDGGLRRATALFDVIDQIIYTEALILEPAELEIFEEMRATVAVTFAPENTTYKHLRWSTDNPEVATVDHQGNVTGVSLGTATITAHALDGSAVVGTVAVAVVEPIYIEDVIVVSGLGEVFGPGEKHLIDFSVLPVEASAQFVTWSSADESVVTVTDEGLITTVGYGETQVIATSTDDAGFTKSFTVKVEEGKVNDHFYNGVAHSWVTPTNGASLNVQNNILWVTMNTGTNRRGDFRRPNTTLHIGNYPIVAFKFTRPLPSAGNIFLDTNLGRWRQTTGNGNNQMTILTGSDGIQVFYADMGAYNTYGTTGATISETQAHTFSQIAVGVADFPTAQNPLSPFPVYWMKTFKTVAELEAYINQ</sequence>
<keyword evidence="3" id="KW-1185">Reference proteome</keyword>
<feature type="domain" description="BIG2" evidence="1">
    <location>
        <begin position="58"/>
        <end position="136"/>
    </location>
</feature>
<dbReference type="AlphaFoldDB" id="A0A4Q6XMX9"/>
<dbReference type="Gene3D" id="2.60.40.1080">
    <property type="match status" value="3"/>
</dbReference>
<proteinExistence type="predicted"/>
<name>A0A4Q6XMX9_9SPHI</name>
<dbReference type="Proteomes" id="UP000292855">
    <property type="component" value="Unassembled WGS sequence"/>
</dbReference>
<dbReference type="InterPro" id="IPR008964">
    <property type="entry name" value="Invasin/intimin_cell_adhesion"/>
</dbReference>
<reference evidence="2 3" key="1">
    <citation type="submission" date="2019-02" db="EMBL/GenBank/DDBJ databases">
        <authorList>
            <person name="Li Y."/>
        </authorList>
    </citation>
    <scope>NUCLEOTIDE SEQUENCE [LARGE SCALE GENOMIC DNA]</scope>
    <source>
        <strain evidence="2 3">30C10-4-7</strain>
    </source>
</reference>
<dbReference type="PANTHER" id="PTHR23019:SF0">
    <property type="entry name" value="NUCLEAR PORE MEMBRANE GLYCOPROTEIN 210"/>
    <property type="match status" value="1"/>
</dbReference>
<dbReference type="Pfam" id="PF16351">
    <property type="entry name" value="DUF4979"/>
    <property type="match status" value="1"/>
</dbReference>
<dbReference type="PANTHER" id="PTHR23019">
    <property type="entry name" value="NUCLEAR PORE MEMBRANE GLYCOPROTEIN GP210-RELATED"/>
    <property type="match status" value="1"/>
</dbReference>
<dbReference type="EMBL" id="SGIT01000007">
    <property type="protein sequence ID" value="RZF57455.1"/>
    <property type="molecule type" value="Genomic_DNA"/>
</dbReference>
<dbReference type="InterPro" id="IPR032502">
    <property type="entry name" value="DUF4979"/>
</dbReference>
<evidence type="ECO:0000313" key="3">
    <source>
        <dbReference type="Proteomes" id="UP000292855"/>
    </source>
</evidence>
<accession>A0A4Q6XMX9</accession>
<dbReference type="Pfam" id="PF02368">
    <property type="entry name" value="Big_2"/>
    <property type="match status" value="3"/>
</dbReference>
<dbReference type="OrthoDB" id="633200at2"/>
<feature type="domain" description="BIG2" evidence="1">
    <location>
        <begin position="232"/>
        <end position="307"/>
    </location>
</feature>
<protein>
    <submittedName>
        <fullName evidence="2">DUF4979 domain-containing protein</fullName>
    </submittedName>
</protein>
<comment type="caution">
    <text evidence="2">The sequence shown here is derived from an EMBL/GenBank/DDBJ whole genome shotgun (WGS) entry which is preliminary data.</text>
</comment>
<dbReference type="InterPro" id="IPR003343">
    <property type="entry name" value="Big_2"/>
</dbReference>
<organism evidence="2 3">
    <name type="scientific">Sphingobacterium corticibacterium</name>
    <dbReference type="NCBI Taxonomy" id="2484746"/>
    <lineage>
        <taxon>Bacteria</taxon>
        <taxon>Pseudomonadati</taxon>
        <taxon>Bacteroidota</taxon>
        <taxon>Sphingobacteriia</taxon>
        <taxon>Sphingobacteriales</taxon>
        <taxon>Sphingobacteriaceae</taxon>
        <taxon>Sphingobacterium</taxon>
    </lineage>
</organism>